<gene>
    <name evidence="2" type="ORF">SOCE26_067640</name>
</gene>
<reference evidence="2 3" key="1">
    <citation type="submission" date="2015-09" db="EMBL/GenBank/DDBJ databases">
        <title>Sorangium comparison.</title>
        <authorList>
            <person name="Zaburannyi N."/>
            <person name="Bunk B."/>
            <person name="Overmann J."/>
            <person name="Mueller R."/>
        </authorList>
    </citation>
    <scope>NUCLEOTIDE SEQUENCE [LARGE SCALE GENOMIC DNA]</scope>
    <source>
        <strain evidence="2 3">So ce26</strain>
    </source>
</reference>
<evidence type="ECO:0000256" key="1">
    <source>
        <dbReference type="SAM" id="SignalP"/>
    </source>
</evidence>
<protein>
    <recommendedName>
        <fullName evidence="4">Secreted protein</fullName>
    </recommendedName>
</protein>
<evidence type="ECO:0000313" key="2">
    <source>
        <dbReference type="EMBL" id="AUX45283.1"/>
    </source>
</evidence>
<feature type="chain" id="PRO_5014849889" description="Secreted protein" evidence="1">
    <location>
        <begin position="26"/>
        <end position="378"/>
    </location>
</feature>
<keyword evidence="1" id="KW-0732">Signal</keyword>
<feature type="signal peptide" evidence="1">
    <location>
        <begin position="1"/>
        <end position="25"/>
    </location>
</feature>
<proteinExistence type="predicted"/>
<dbReference type="EMBL" id="CP012673">
    <property type="protein sequence ID" value="AUX45283.1"/>
    <property type="molecule type" value="Genomic_DNA"/>
</dbReference>
<dbReference type="PROSITE" id="PS51257">
    <property type="entry name" value="PROKAR_LIPOPROTEIN"/>
    <property type="match status" value="1"/>
</dbReference>
<organism evidence="2 3">
    <name type="scientific">Sorangium cellulosum</name>
    <name type="common">Polyangium cellulosum</name>
    <dbReference type="NCBI Taxonomy" id="56"/>
    <lineage>
        <taxon>Bacteria</taxon>
        <taxon>Pseudomonadati</taxon>
        <taxon>Myxococcota</taxon>
        <taxon>Polyangia</taxon>
        <taxon>Polyangiales</taxon>
        <taxon>Polyangiaceae</taxon>
        <taxon>Sorangium</taxon>
    </lineage>
</organism>
<evidence type="ECO:0008006" key="4">
    <source>
        <dbReference type="Google" id="ProtNLM"/>
    </source>
</evidence>
<name>A0A2L0F174_SORCE</name>
<accession>A0A2L0F174</accession>
<evidence type="ECO:0000313" key="3">
    <source>
        <dbReference type="Proteomes" id="UP000238348"/>
    </source>
</evidence>
<dbReference type="Proteomes" id="UP000238348">
    <property type="component" value="Chromosome"/>
</dbReference>
<sequence>MVASMRWVRSRRLAGSLLVAGGVAAAGGSGGGCGRERACAEEVLCEVVNDDGTSNGYCWGQCVHEPPASFRTPMLVWTGPEALAPSSCDELATIDPETSERIPFVGASPVFIGRALPVADHGCPVCDCMGPSCALPSIVTASELGTCSDGPGDPTTPFHPPPGWDGSCVSPGFLEPEQFASISIGPTQRCTPFARGEPPQPLAAETGDVAVACGGRVESKLCPDPAEHCMLYQQQTRLPDGWRHCIVSDDASVEECPQPEGTADPRKVFSEKVSVFYDHLVTTPACTPCACDVPETNRCEALVYTYEDRACSDMIFFIRVNEDEEGSCVVPVSTSSLGSLSATWITNEPGRCTPRGGEPFPEVKRGEPRLLCCLPRES</sequence>
<dbReference type="AlphaFoldDB" id="A0A2L0F174"/>